<dbReference type="Pfam" id="PF12762">
    <property type="entry name" value="DDE_Tnp_IS1595"/>
    <property type="match status" value="1"/>
</dbReference>
<dbReference type="NCBIfam" id="NF033547">
    <property type="entry name" value="transpos_IS1595"/>
    <property type="match status" value="1"/>
</dbReference>
<feature type="non-terminal residue" evidence="2">
    <location>
        <position position="1"/>
    </location>
</feature>
<evidence type="ECO:0000259" key="1">
    <source>
        <dbReference type="SMART" id="SM01126"/>
    </source>
</evidence>
<dbReference type="EMBL" id="AACERQ010000038">
    <property type="protein sequence ID" value="EAK2561678.1"/>
    <property type="molecule type" value="Genomic_DNA"/>
</dbReference>
<protein>
    <submittedName>
        <fullName evidence="2">IS1595-like element ISSag10 family transposase</fullName>
    </submittedName>
</protein>
<reference evidence="2" key="1">
    <citation type="submission" date="2018-05" db="EMBL/GenBank/DDBJ databases">
        <authorList>
            <consortium name="NARMS: The National Antimicrobial Resistance Monitoring System"/>
        </authorList>
    </citation>
    <scope>NUCLEOTIDE SEQUENCE</scope>
    <source>
        <strain evidence="2">FSIS1609157</strain>
    </source>
</reference>
<name>A0A5T0RUW4_CAMCO</name>
<accession>A0A5T0RUW4</accession>
<dbReference type="InterPro" id="IPR024445">
    <property type="entry name" value="Tnp_ISXO2-like"/>
</dbReference>
<evidence type="ECO:0000313" key="2">
    <source>
        <dbReference type="EMBL" id="EAK2561678.1"/>
    </source>
</evidence>
<gene>
    <name evidence="2" type="ORF">BUK38_09255</name>
</gene>
<proteinExistence type="predicted"/>
<feature type="domain" description="ISXO2-like transposase" evidence="1">
    <location>
        <begin position="88"/>
        <end position="245"/>
    </location>
</feature>
<comment type="caution">
    <text evidence="2">The sequence shown here is derived from an EMBL/GenBank/DDBJ whole genome shotgun (WGS) entry which is preliminary data.</text>
</comment>
<organism evidence="2">
    <name type="scientific">Campylobacter coli</name>
    <dbReference type="NCBI Taxonomy" id="195"/>
    <lineage>
        <taxon>Bacteria</taxon>
        <taxon>Pseudomonadati</taxon>
        <taxon>Campylobacterota</taxon>
        <taxon>Epsilonproteobacteria</taxon>
        <taxon>Campylobacterales</taxon>
        <taxon>Campylobacteraceae</taxon>
        <taxon>Campylobacter</taxon>
    </lineage>
</organism>
<dbReference type="SMART" id="SM01126">
    <property type="entry name" value="DDE_Tnp_IS1595"/>
    <property type="match status" value="1"/>
</dbReference>
<feature type="non-terminal residue" evidence="2">
    <location>
        <position position="284"/>
    </location>
</feature>
<dbReference type="AlphaFoldDB" id="A0A5T0RUW4"/>
<sequence length="284" mass="32201">HVVRNGHRKDGTQRYVCKDCGKSFVIATNSIVSGTRKDLSVWEQYIDCMMNGLSIRKTAVACGIHRNTAFLWRHKILDALQNMADDVTLDGIIEADETFFAISYKGNHSKSKTFAMPRKAHKRGHSTHIRGLSQEKVCVPCAVNRNGLSISKITNTGRVSTRDLHHIYDGRIKTNSTLVTDKMNSYVRFTNANGIDLVQLKTGKAKKGIYNIQHINSYHSQLKRFMRGFNGVSTKYLNNYLVWNNLVNYAKESDMEKRNIFLTFVLATLKTAKCRDLSNRPAVP</sequence>